<dbReference type="PANTHER" id="PTHR44196">
    <property type="entry name" value="DEHYDROGENASE/REDUCTASE SDR FAMILY MEMBER 7B"/>
    <property type="match status" value="1"/>
</dbReference>
<dbReference type="Proteomes" id="UP001499987">
    <property type="component" value="Unassembled WGS sequence"/>
</dbReference>
<evidence type="ECO:0000313" key="3">
    <source>
        <dbReference type="EMBL" id="GAA1072921.1"/>
    </source>
</evidence>
<accession>A0ABP4DYM2</accession>
<gene>
    <name evidence="3" type="ORF">GCM10009663_10930</name>
</gene>
<dbReference type="InterPro" id="IPR036291">
    <property type="entry name" value="NAD(P)-bd_dom_sf"/>
</dbReference>
<keyword evidence="4" id="KW-1185">Reference proteome</keyword>
<dbReference type="InterPro" id="IPR002347">
    <property type="entry name" value="SDR_fam"/>
</dbReference>
<comment type="similarity">
    <text evidence="1">Belongs to the short-chain dehydrogenases/reductases (SDR) family.</text>
</comment>
<dbReference type="RefSeq" id="WP_344622333.1">
    <property type="nucleotide sequence ID" value="NZ_BAAALD010000006.1"/>
</dbReference>
<dbReference type="Pfam" id="PF00106">
    <property type="entry name" value="adh_short"/>
    <property type="match status" value="1"/>
</dbReference>
<proteinExistence type="inferred from homology"/>
<evidence type="ECO:0000256" key="2">
    <source>
        <dbReference type="ARBA" id="ARBA00023002"/>
    </source>
</evidence>
<dbReference type="Gene3D" id="3.40.50.720">
    <property type="entry name" value="NAD(P)-binding Rossmann-like Domain"/>
    <property type="match status" value="1"/>
</dbReference>
<organism evidence="3 4">
    <name type="scientific">Kitasatospora arboriphila</name>
    <dbReference type="NCBI Taxonomy" id="258052"/>
    <lineage>
        <taxon>Bacteria</taxon>
        <taxon>Bacillati</taxon>
        <taxon>Actinomycetota</taxon>
        <taxon>Actinomycetes</taxon>
        <taxon>Kitasatosporales</taxon>
        <taxon>Streptomycetaceae</taxon>
        <taxon>Kitasatospora</taxon>
    </lineage>
</organism>
<dbReference type="EMBL" id="BAAALD010000006">
    <property type="protein sequence ID" value="GAA1072921.1"/>
    <property type="molecule type" value="Genomic_DNA"/>
</dbReference>
<dbReference type="CDD" id="cd05233">
    <property type="entry name" value="SDR_c"/>
    <property type="match status" value="1"/>
</dbReference>
<name>A0ABP4DYM2_9ACTN</name>
<sequence>MRLDGLRLLVAGATGVLGGGIALAAVEGGARVVPAGRDLQRLAEVARRLGGPPGLVFEAYDLDACRELAPAAADLLGGLDAVLVAFGVVAFGRAEDMPAPVEEHLMAVNALAPMSVLGGAVHVIGREGAIGALSGVVVDRPTPDTAAYGASKAALCGWLSTVRVEQRRNGITVLDARLPHLDTGLADRAVTGTAPRLPRGARTGPWTTAVLDGLVSGAALLVPDPATGRARLLMQEPRPTRTATPR</sequence>
<evidence type="ECO:0000313" key="4">
    <source>
        <dbReference type="Proteomes" id="UP001499987"/>
    </source>
</evidence>
<keyword evidence="2" id="KW-0560">Oxidoreductase</keyword>
<evidence type="ECO:0008006" key="5">
    <source>
        <dbReference type="Google" id="ProtNLM"/>
    </source>
</evidence>
<comment type="caution">
    <text evidence="3">The sequence shown here is derived from an EMBL/GenBank/DDBJ whole genome shotgun (WGS) entry which is preliminary data.</text>
</comment>
<protein>
    <recommendedName>
        <fullName evidence="5">SDR family NAD(P)-dependent oxidoreductase</fullName>
    </recommendedName>
</protein>
<evidence type="ECO:0000256" key="1">
    <source>
        <dbReference type="ARBA" id="ARBA00006484"/>
    </source>
</evidence>
<reference evidence="4" key="1">
    <citation type="journal article" date="2019" name="Int. J. Syst. Evol. Microbiol.">
        <title>The Global Catalogue of Microorganisms (GCM) 10K type strain sequencing project: providing services to taxonomists for standard genome sequencing and annotation.</title>
        <authorList>
            <consortium name="The Broad Institute Genomics Platform"/>
            <consortium name="The Broad Institute Genome Sequencing Center for Infectious Disease"/>
            <person name="Wu L."/>
            <person name="Ma J."/>
        </authorList>
    </citation>
    <scope>NUCLEOTIDE SEQUENCE [LARGE SCALE GENOMIC DNA]</scope>
    <source>
        <strain evidence="4">JCM 13002</strain>
    </source>
</reference>
<dbReference type="PANTHER" id="PTHR44196:SF1">
    <property type="entry name" value="DEHYDROGENASE_REDUCTASE SDR FAMILY MEMBER 7B"/>
    <property type="match status" value="1"/>
</dbReference>
<dbReference type="SUPFAM" id="SSF51735">
    <property type="entry name" value="NAD(P)-binding Rossmann-fold domains"/>
    <property type="match status" value="1"/>
</dbReference>